<comment type="similarity">
    <text evidence="3">Belongs to the complex I subunit 5 family.</text>
</comment>
<feature type="domain" description="NADH:ubiquinone/plastoquinone oxidoreductase chloroplast chain 5 C-terminal" evidence="21">
    <location>
        <begin position="1"/>
        <end position="79"/>
    </location>
</feature>
<evidence type="ECO:0000256" key="10">
    <source>
        <dbReference type="ARBA" id="ARBA00022957"/>
    </source>
</evidence>
<dbReference type="Pfam" id="PF01010">
    <property type="entry name" value="Proton_antipo_C"/>
    <property type="match status" value="1"/>
</dbReference>
<organism evidence="22">
    <name type="scientific">Solanum lycopersicum</name>
    <name type="common">Tomato</name>
    <name type="synonym">Lycopersicon esculentum</name>
    <dbReference type="NCBI Taxonomy" id="4081"/>
    <lineage>
        <taxon>Eukaryota</taxon>
        <taxon>Viridiplantae</taxon>
        <taxon>Streptophyta</taxon>
        <taxon>Embryophyta</taxon>
        <taxon>Tracheophyta</taxon>
        <taxon>Spermatophyta</taxon>
        <taxon>Magnoliopsida</taxon>
        <taxon>eudicotyledons</taxon>
        <taxon>Gunneridae</taxon>
        <taxon>Pentapetalae</taxon>
        <taxon>asterids</taxon>
        <taxon>lamiids</taxon>
        <taxon>Solanales</taxon>
        <taxon>Solanaceae</taxon>
        <taxon>Solanoideae</taxon>
        <taxon>Solaneae</taxon>
        <taxon>Solanum</taxon>
        <taxon>Solanum subgen. Lycopersicon</taxon>
    </lineage>
</organism>
<keyword evidence="13" id="KW-0520">NAD</keyword>
<keyword evidence="23" id="KW-1185">Reference proteome</keyword>
<keyword evidence="12 20" id="KW-1133">Transmembrane helix</keyword>
<evidence type="ECO:0000256" key="7">
    <source>
        <dbReference type="ARBA" id="ARBA00022692"/>
    </source>
</evidence>
<dbReference type="GO" id="GO:0009535">
    <property type="term" value="C:chloroplast thylakoid membrane"/>
    <property type="evidence" value="ECO:0007669"/>
    <property type="project" value="UniProtKB-SubCell"/>
</dbReference>
<feature type="transmembrane region" description="Helical" evidence="20">
    <location>
        <begin position="22"/>
        <end position="43"/>
    </location>
</feature>
<comment type="catalytic activity">
    <reaction evidence="18">
        <text>a plastoquinone + NADPH + (n+1) H(+)(in) = a plastoquinol + NADP(+) + n H(+)(out)</text>
        <dbReference type="Rhea" id="RHEA:42612"/>
        <dbReference type="Rhea" id="RHEA-COMP:9561"/>
        <dbReference type="Rhea" id="RHEA-COMP:9562"/>
        <dbReference type="ChEBI" id="CHEBI:15378"/>
        <dbReference type="ChEBI" id="CHEBI:17757"/>
        <dbReference type="ChEBI" id="CHEBI:57783"/>
        <dbReference type="ChEBI" id="CHEBI:58349"/>
        <dbReference type="ChEBI" id="CHEBI:62192"/>
    </reaction>
</comment>
<evidence type="ECO:0000256" key="19">
    <source>
        <dbReference type="ARBA" id="ARBA00048026"/>
    </source>
</evidence>
<comment type="subunit">
    <text evidence="4">NDH is composed of at least 16 different subunits, 5 of which are encoded in the nucleus.</text>
</comment>
<evidence type="ECO:0000256" key="5">
    <source>
        <dbReference type="ARBA" id="ARBA00018648"/>
    </source>
</evidence>
<keyword evidence="15 20" id="KW-0472">Membrane</keyword>
<evidence type="ECO:0000256" key="15">
    <source>
        <dbReference type="ARBA" id="ARBA00023136"/>
    </source>
</evidence>
<dbReference type="InterPro" id="IPR002128">
    <property type="entry name" value="NADH_UbQ_OxRdtase_chlpt_su5_C"/>
</dbReference>
<evidence type="ECO:0000256" key="11">
    <source>
        <dbReference type="ARBA" id="ARBA00022967"/>
    </source>
</evidence>
<evidence type="ECO:0000256" key="12">
    <source>
        <dbReference type="ARBA" id="ARBA00022989"/>
    </source>
</evidence>
<dbReference type="STRING" id="4081.A0A3Q7GH17"/>
<dbReference type="Gramene" id="Solyc05g013090.2.1">
    <property type="protein sequence ID" value="Solyc05g013090.2.1"/>
    <property type="gene ID" value="Solyc05g013090.2"/>
</dbReference>
<keyword evidence="11" id="KW-1278">Translocase</keyword>
<evidence type="ECO:0000256" key="1">
    <source>
        <dbReference type="ARBA" id="ARBA00004059"/>
    </source>
</evidence>
<sequence>MTISHFVHKAISFYPYELDNTMLFSIFVLGIFTLVVGAIGIPFNQERVNLDTLYIEMSNNSLDWNEFLKDAIISVSISNNSLDWNEFLKDAIISVSIVYL</sequence>
<evidence type="ECO:0000256" key="2">
    <source>
        <dbReference type="ARBA" id="ARBA00004454"/>
    </source>
</evidence>
<evidence type="ECO:0000256" key="17">
    <source>
        <dbReference type="ARBA" id="ARBA00031649"/>
    </source>
</evidence>
<evidence type="ECO:0000313" key="23">
    <source>
        <dbReference type="Proteomes" id="UP000004994"/>
    </source>
</evidence>
<evidence type="ECO:0000256" key="13">
    <source>
        <dbReference type="ARBA" id="ARBA00023027"/>
    </source>
</evidence>
<dbReference type="AlphaFoldDB" id="A0A3Q7GH17"/>
<evidence type="ECO:0000256" key="18">
    <source>
        <dbReference type="ARBA" id="ARBA00047726"/>
    </source>
</evidence>
<evidence type="ECO:0000259" key="21">
    <source>
        <dbReference type="Pfam" id="PF01010"/>
    </source>
</evidence>
<reference evidence="22" key="2">
    <citation type="submission" date="2019-01" db="UniProtKB">
        <authorList>
            <consortium name="EnsemblPlants"/>
        </authorList>
    </citation>
    <scope>IDENTIFICATION</scope>
    <source>
        <strain evidence="22">cv. Heinz 1706</strain>
    </source>
</reference>
<name>A0A3Q7GH17_SOLLC</name>
<evidence type="ECO:0000313" key="22">
    <source>
        <dbReference type="EnsemblPlants" id="Solyc05g013090.2.1"/>
    </source>
</evidence>
<dbReference type="GO" id="GO:0048038">
    <property type="term" value="F:quinone binding"/>
    <property type="evidence" value="ECO:0007669"/>
    <property type="project" value="UniProtKB-KW"/>
</dbReference>
<dbReference type="InParanoid" id="A0A3Q7GH17"/>
<comment type="subcellular location">
    <subcellularLocation>
        <location evidence="2">Plastid</location>
        <location evidence="2">Chloroplast thylakoid membrane</location>
        <topology evidence="2">Multi-pass membrane protein</topology>
    </subcellularLocation>
</comment>
<evidence type="ECO:0000256" key="4">
    <source>
        <dbReference type="ARBA" id="ARBA00011199"/>
    </source>
</evidence>
<dbReference type="EnsemblPlants" id="Solyc05g013090.2.1">
    <property type="protein sequence ID" value="Solyc05g013090.2.1"/>
    <property type="gene ID" value="Solyc05g013090.2"/>
</dbReference>
<keyword evidence="9" id="KW-0521">NADP</keyword>
<dbReference type="Proteomes" id="UP000004994">
    <property type="component" value="Chromosome 5"/>
</dbReference>
<keyword evidence="14" id="KW-0793">Thylakoid</keyword>
<evidence type="ECO:0000256" key="9">
    <source>
        <dbReference type="ARBA" id="ARBA00022857"/>
    </source>
</evidence>
<evidence type="ECO:0000256" key="3">
    <source>
        <dbReference type="ARBA" id="ARBA00008200"/>
    </source>
</evidence>
<proteinExistence type="inferred from homology"/>
<evidence type="ECO:0000256" key="8">
    <source>
        <dbReference type="ARBA" id="ARBA00022719"/>
    </source>
</evidence>
<accession>A0A3Q7GH17</accession>
<keyword evidence="7 20" id="KW-0812">Transmembrane</keyword>
<keyword evidence="6" id="KW-0934">Plastid</keyword>
<keyword evidence="10" id="KW-0618">Plastoquinone</keyword>
<comment type="function">
    <text evidence="1">NDH shuttles electrons from NAD(P)H:plastoquinone, via FMN and iron-sulfur (Fe-S) centers, to quinones in the photosynthetic chain and possibly in a chloroplast respiratory chain. The immediate electron acceptor for the enzyme in this species is believed to be plastoquinone. Couples the redox reaction to proton translocation, and thus conserves the redox energy in a proton gradient.</text>
</comment>
<evidence type="ECO:0000256" key="16">
    <source>
        <dbReference type="ARBA" id="ARBA00029876"/>
    </source>
</evidence>
<keyword evidence="8" id="KW-0874">Quinone</keyword>
<evidence type="ECO:0000256" key="14">
    <source>
        <dbReference type="ARBA" id="ARBA00023078"/>
    </source>
</evidence>
<protein>
    <recommendedName>
        <fullName evidence="5">NAD(P)H-quinone oxidoreductase subunit 5, chloroplastic</fullName>
    </recommendedName>
    <alternativeName>
        <fullName evidence="17">NAD(P)H dehydrogenase subunit 5</fullName>
    </alternativeName>
    <alternativeName>
        <fullName evidence="16">NADH-plastoquinone oxidoreductase subunit 5</fullName>
    </alternativeName>
</protein>
<reference evidence="22" key="1">
    <citation type="journal article" date="2012" name="Nature">
        <title>The tomato genome sequence provides insights into fleshy fruit evolution.</title>
        <authorList>
            <consortium name="Tomato Genome Consortium"/>
        </authorList>
    </citation>
    <scope>NUCLEOTIDE SEQUENCE [LARGE SCALE GENOMIC DNA]</scope>
    <source>
        <strain evidence="22">cv. Heinz 1706</strain>
    </source>
</reference>
<keyword evidence="6" id="KW-0150">Chloroplast</keyword>
<comment type="catalytic activity">
    <reaction evidence="19">
        <text>a plastoquinone + NADH + (n+1) H(+)(in) = a plastoquinol + NAD(+) + n H(+)(out)</text>
        <dbReference type="Rhea" id="RHEA:42608"/>
        <dbReference type="Rhea" id="RHEA-COMP:9561"/>
        <dbReference type="Rhea" id="RHEA-COMP:9562"/>
        <dbReference type="ChEBI" id="CHEBI:15378"/>
        <dbReference type="ChEBI" id="CHEBI:17757"/>
        <dbReference type="ChEBI" id="CHEBI:57540"/>
        <dbReference type="ChEBI" id="CHEBI:57945"/>
        <dbReference type="ChEBI" id="CHEBI:62192"/>
    </reaction>
</comment>
<evidence type="ECO:0000256" key="20">
    <source>
        <dbReference type="SAM" id="Phobius"/>
    </source>
</evidence>
<evidence type="ECO:0000256" key="6">
    <source>
        <dbReference type="ARBA" id="ARBA00022528"/>
    </source>
</evidence>